<name>A0A514D9A6_9VIRU</name>
<evidence type="ECO:0008006" key="2">
    <source>
        <dbReference type="Google" id="ProtNLM"/>
    </source>
</evidence>
<organism evidence="1">
    <name type="scientific">Leviviridae sp</name>
    <dbReference type="NCBI Taxonomy" id="2027243"/>
    <lineage>
        <taxon>Viruses</taxon>
        <taxon>Riboviria</taxon>
        <taxon>Orthornavirae</taxon>
        <taxon>Lenarviricota</taxon>
        <taxon>Leviviricetes</taxon>
        <taxon>Norzivirales</taxon>
        <taxon>Fiersviridae</taxon>
    </lineage>
</organism>
<evidence type="ECO:0000313" key="1">
    <source>
        <dbReference type="EMBL" id="QDH90184.1"/>
    </source>
</evidence>
<dbReference type="EMBL" id="MN035330">
    <property type="protein sequence ID" value="QDH90184.1"/>
    <property type="molecule type" value="Genomic_RNA"/>
</dbReference>
<accession>A0A514D9A6</accession>
<proteinExistence type="predicted"/>
<gene>
    <name evidence="1" type="ORF">H2RhizoLitter491120_000005</name>
</gene>
<reference evidence="1" key="1">
    <citation type="submission" date="2019-05" db="EMBL/GenBank/DDBJ databases">
        <title>Metatranscriptomic reconstruction reveals RNA viruses with the potential to shape carbon cycling in soil.</title>
        <authorList>
            <person name="Starr E.P."/>
            <person name="Nuccio E."/>
            <person name="Pett-Ridge J."/>
            <person name="Banfield J.F."/>
            <person name="Firestone M.K."/>
        </authorList>
    </citation>
    <scope>NUCLEOTIDE SEQUENCE</scope>
    <source>
        <strain evidence="1">H2_Rhizo_Litter_49_scaffold_1120</strain>
    </source>
</reference>
<sequence>MATTRKRVIPYEGPRSSIKTDIQTIPGQPTRYAVSRNGPLSAFTNLDGSQVTVSESHPQWRRRRKFAFPSDVGGEFSTKLRYVTGGNPGPVTIYGSFGKEPDQSEASSRYLGPFLPMSPSDFQYPPYADSSDSDLISLGTSAIRLASPSKPAADVTTFVGELFQDLPQMLGHSFREIGRVSPKSVAKAMAGEHLNVQFGWLPFVNDVEKLISAMRHADAIIKQYDRDSMKAVRRGWKFKPEISSDIIPFTASGVGPWTAQYSSSWYSPIKDPLGQVMRESKTTRTRWFSGSFVYYVPPLPKNRYTTDYIARQIILAKKVGGARLTPDAVWNLLPWSWLTDWFANTGDLLENISNTIVDNQVLLYGYMMEHTVSSYTYTLVGPYFNRKGTPGPPPPSVTLVSETKRRIKATPYGFGLTFDGLSITQKAILASLGVTHSK</sequence>
<protein>
    <recommendedName>
        <fullName evidence="2">Maturation</fullName>
    </recommendedName>
</protein>